<dbReference type="GO" id="GO:0006354">
    <property type="term" value="P:DNA-templated transcription elongation"/>
    <property type="evidence" value="ECO:0007669"/>
    <property type="project" value="TreeGrafter"/>
</dbReference>
<dbReference type="PATRIC" id="fig|1189619.4.peg.905"/>
<sequence length="164" mass="18661">MSRGFVKESDQEEPPVIPPRASLPDGVTNYVTPQGKEMLREEKIKLEKQRADLNIQDDTERRRELAVIDGKLKLLNERLNSAQVLNPEQQNKSEIRFGATVKFKMNGSIQDFKIVGVDEANIKEKKIAFTSPLAIAMTSKKEGDNFEFKLGQDSRPIEILEINY</sequence>
<evidence type="ECO:0000256" key="1">
    <source>
        <dbReference type="SAM" id="MobiDB-lite"/>
    </source>
</evidence>
<dbReference type="InterPro" id="IPR001437">
    <property type="entry name" value="Tscrpt_elong_fac_GreA/B_C"/>
</dbReference>
<dbReference type="GO" id="GO:0003746">
    <property type="term" value="F:translation elongation factor activity"/>
    <property type="evidence" value="ECO:0007669"/>
    <property type="project" value="UniProtKB-KW"/>
</dbReference>
<comment type="caution">
    <text evidence="3">The sequence shown here is derived from an EMBL/GenBank/DDBJ whole genome shotgun (WGS) entry which is preliminary data.</text>
</comment>
<gene>
    <name evidence="3" type="ORF">pgond44_04350</name>
</gene>
<dbReference type="SUPFAM" id="SSF54534">
    <property type="entry name" value="FKBP-like"/>
    <property type="match status" value="1"/>
</dbReference>
<accession>N1WX83</accession>
<dbReference type="Gene3D" id="3.10.50.30">
    <property type="entry name" value="Transcription elongation factor, GreA/GreB, C-terminal domain"/>
    <property type="match status" value="1"/>
</dbReference>
<name>N1WX83_9FLAO</name>
<dbReference type="GO" id="GO:0032784">
    <property type="term" value="P:regulation of DNA-templated transcription elongation"/>
    <property type="evidence" value="ECO:0007669"/>
    <property type="project" value="InterPro"/>
</dbReference>
<dbReference type="RefSeq" id="WP_003437101.1">
    <property type="nucleotide sequence ID" value="NZ_APLF01000004.1"/>
</dbReference>
<evidence type="ECO:0000313" key="4">
    <source>
        <dbReference type="Proteomes" id="UP000012317"/>
    </source>
</evidence>
<feature type="domain" description="Transcription elongation factor GreA/GreB C-terminal" evidence="2">
    <location>
        <begin position="91"/>
        <end position="164"/>
    </location>
</feature>
<feature type="region of interest" description="Disordered" evidence="1">
    <location>
        <begin position="1"/>
        <end position="29"/>
    </location>
</feature>
<evidence type="ECO:0000313" key="3">
    <source>
        <dbReference type="EMBL" id="EMY81744.1"/>
    </source>
</evidence>
<reference evidence="3 4" key="1">
    <citation type="journal article" date="2014" name="Genome Biol. Evol.">
        <title>Extensive gene acquisition in the extremely psychrophilic bacterial species Psychroflexus torquis and the link to sea-ice ecosystem specialism.</title>
        <authorList>
            <person name="Feng S."/>
            <person name="Powell S.M."/>
            <person name="Wilson R."/>
            <person name="Bowman J.P."/>
        </authorList>
    </citation>
    <scope>NUCLEOTIDE SEQUENCE [LARGE SCALE GENOMIC DNA]</scope>
    <source>
        <strain evidence="3 4">ACAM 44</strain>
    </source>
</reference>
<dbReference type="PANTHER" id="PTHR30437:SF4">
    <property type="entry name" value="TRANSCRIPTION ELONGATION FACTOR GREA"/>
    <property type="match status" value="1"/>
</dbReference>
<dbReference type="STRING" id="1189619.pgond44_04350"/>
<dbReference type="InterPro" id="IPR023459">
    <property type="entry name" value="Tscrpt_elong_fac_GreA/B_fam"/>
</dbReference>
<proteinExistence type="predicted"/>
<dbReference type="eggNOG" id="COG0782">
    <property type="taxonomic scope" value="Bacteria"/>
</dbReference>
<dbReference type="Pfam" id="PF01272">
    <property type="entry name" value="GreA_GreB"/>
    <property type="match status" value="1"/>
</dbReference>
<keyword evidence="3" id="KW-0648">Protein biosynthesis</keyword>
<keyword evidence="3" id="KW-0251">Elongation factor</keyword>
<dbReference type="GO" id="GO:0070063">
    <property type="term" value="F:RNA polymerase binding"/>
    <property type="evidence" value="ECO:0007669"/>
    <property type="project" value="InterPro"/>
</dbReference>
<dbReference type="EMBL" id="APLF01000004">
    <property type="protein sequence ID" value="EMY81744.1"/>
    <property type="molecule type" value="Genomic_DNA"/>
</dbReference>
<dbReference type="InterPro" id="IPR036953">
    <property type="entry name" value="GreA/GreB_C_sf"/>
</dbReference>
<dbReference type="PANTHER" id="PTHR30437">
    <property type="entry name" value="TRANSCRIPTION ELONGATION FACTOR GREA"/>
    <property type="match status" value="1"/>
</dbReference>
<evidence type="ECO:0000259" key="2">
    <source>
        <dbReference type="Pfam" id="PF01272"/>
    </source>
</evidence>
<dbReference type="PIRSF" id="PIRSF006092">
    <property type="entry name" value="GreA_GreB"/>
    <property type="match status" value="1"/>
</dbReference>
<dbReference type="GO" id="GO:0003677">
    <property type="term" value="F:DNA binding"/>
    <property type="evidence" value="ECO:0007669"/>
    <property type="project" value="InterPro"/>
</dbReference>
<protein>
    <submittedName>
        <fullName evidence="3">Transcription elongation factor GreB</fullName>
    </submittedName>
</protein>
<organism evidence="3 4">
    <name type="scientific">Psychroflexus gondwanensis ACAM 44</name>
    <dbReference type="NCBI Taxonomy" id="1189619"/>
    <lineage>
        <taxon>Bacteria</taxon>
        <taxon>Pseudomonadati</taxon>
        <taxon>Bacteroidota</taxon>
        <taxon>Flavobacteriia</taxon>
        <taxon>Flavobacteriales</taxon>
        <taxon>Flavobacteriaceae</taxon>
        <taxon>Psychroflexus</taxon>
    </lineage>
</organism>
<dbReference type="Proteomes" id="UP000012317">
    <property type="component" value="Unassembled WGS sequence"/>
</dbReference>
<keyword evidence="4" id="KW-1185">Reference proteome</keyword>
<dbReference type="AlphaFoldDB" id="N1WX83"/>